<dbReference type="Pfam" id="PF13895">
    <property type="entry name" value="Ig_2"/>
    <property type="match status" value="3"/>
</dbReference>
<dbReference type="PROSITE" id="PS50835">
    <property type="entry name" value="IG_LIKE"/>
    <property type="match status" value="4"/>
</dbReference>
<evidence type="ECO:0000256" key="2">
    <source>
        <dbReference type="SAM" id="Phobius"/>
    </source>
</evidence>
<feature type="transmembrane region" description="Helical" evidence="2">
    <location>
        <begin position="810"/>
        <end position="833"/>
    </location>
</feature>
<keyword evidence="4" id="KW-0675">Receptor</keyword>
<dbReference type="SMART" id="SM00408">
    <property type="entry name" value="IGc2"/>
    <property type="match status" value="4"/>
</dbReference>
<feature type="domain" description="Ig-like" evidence="3">
    <location>
        <begin position="99"/>
        <end position="181"/>
    </location>
</feature>
<evidence type="ECO:0000313" key="5">
    <source>
        <dbReference type="Proteomes" id="UP001059041"/>
    </source>
</evidence>
<feature type="transmembrane region" description="Helical" evidence="2">
    <location>
        <begin position="212"/>
        <end position="236"/>
    </location>
</feature>
<evidence type="ECO:0000259" key="3">
    <source>
        <dbReference type="PROSITE" id="PS50835"/>
    </source>
</evidence>
<dbReference type="InterPro" id="IPR003598">
    <property type="entry name" value="Ig_sub2"/>
</dbReference>
<dbReference type="PANTHER" id="PTHR46013">
    <property type="entry name" value="VASCULAR CELL ADHESION MOLECULE 1"/>
    <property type="match status" value="1"/>
</dbReference>
<keyword evidence="2" id="KW-0472">Membrane</keyword>
<evidence type="ECO:0000256" key="1">
    <source>
        <dbReference type="SAM" id="MobiDB-lite"/>
    </source>
</evidence>
<feature type="compositionally biased region" description="Basic and acidic residues" evidence="1">
    <location>
        <begin position="848"/>
        <end position="888"/>
    </location>
</feature>
<proteinExistence type="predicted"/>
<dbReference type="AlphaFoldDB" id="A0A9W7WY62"/>
<comment type="caution">
    <text evidence="4">The sequence shown here is derived from an EMBL/GenBank/DDBJ whole genome shotgun (WGS) entry which is preliminary data.</text>
</comment>
<organism evidence="4 5">
    <name type="scientific">Triplophysa rosa</name>
    <name type="common">Cave loach</name>
    <dbReference type="NCBI Taxonomy" id="992332"/>
    <lineage>
        <taxon>Eukaryota</taxon>
        <taxon>Metazoa</taxon>
        <taxon>Chordata</taxon>
        <taxon>Craniata</taxon>
        <taxon>Vertebrata</taxon>
        <taxon>Euteleostomi</taxon>
        <taxon>Actinopterygii</taxon>
        <taxon>Neopterygii</taxon>
        <taxon>Teleostei</taxon>
        <taxon>Ostariophysi</taxon>
        <taxon>Cypriniformes</taxon>
        <taxon>Nemacheilidae</taxon>
        <taxon>Triplophysa</taxon>
    </lineage>
</organism>
<dbReference type="InterPro" id="IPR013783">
    <property type="entry name" value="Ig-like_fold"/>
</dbReference>
<dbReference type="SUPFAM" id="SSF48726">
    <property type="entry name" value="Immunoglobulin"/>
    <property type="match status" value="5"/>
</dbReference>
<dbReference type="InterPro" id="IPR036179">
    <property type="entry name" value="Ig-like_dom_sf"/>
</dbReference>
<sequence length="914" mass="100592">MCVIRQSTALILCRYSHPKSERLHTGEWLYQRSPVFLDPVFKGRVEFTPSVGDDGGNCSLLLRDVRDSDAGVFHFAFRTNVSAQNWTNSSGISLEVTGAEVEVISPPDIVTEGDLLVFICGSCIPSIVVPTYIWRKDGRVFRQDYGSNQLDLDPVRLEDEGRFSCTLSGHEGLNASSVTINVRPGDSPKNTSVSISSSGEIAEGDLVTSVNVVAVGVILAVVVTSVILLVAMVMFIRRKKRTSEGQNSTGRQQHHRKIKSSDDTYMTLDPKSICSDYDTLDSVSRHDSGLYRCAIRGYEHLPSSPYNLNVRYPPEKTSVSISSSGVIVEGDSVTLTCSSESNPPVHIYSWFKDNKTLPVGYGQTFSITNFSSSLSGGFYCVAQNKHGSQRSDAVSLTVKGNTPAVIVLTVAVVLAVIMTSVILMVAIVMFIRREKVPTLEEENNQEKMVAPEAAYMTLDPTSRCADYDTLHDTTIKSAGDQTSISEALDPTTYSMITGDHNKARMFALCCLITLLVNPGMCSHEWAVHYLNKMKCALKGSTTILFGSFTYPDDLTLTEIFWTVNPVREVETPDLSKEAEYKGRVKYIRSDDQTFFLKLCNATSEDEKMYCIRIVTDEETGKYLGYPGIELKVTELNVEVPEEVIEGNSAVLFCKTTCNFADSTKYSWYKNKIPLSESFSRKELFLRPVSSDDAGEYSCALREHKDLPSPAVTLNVRYPPKNTSASISSSGVIVEGDSVTLTCSSESNPPVHIYSWFKENQTSSVGSGQTFSITNINSRLSGGFYCVAQNKHGSQRSAAVSLTVKGVQSSAVVSGIVAGCGGLFFIIIFIILFIKHAHGHVEGGSSPRSEMEEHAHASTRESEMEEHAHASTRESEMEEHAHSSTRETDDVISYSDSSNKIHSTVRHKPAYRFLR</sequence>
<name>A0A9W7WY62_TRIRA</name>
<keyword evidence="5" id="KW-1185">Reference proteome</keyword>
<feature type="region of interest" description="Disordered" evidence="1">
    <location>
        <begin position="241"/>
        <end position="262"/>
    </location>
</feature>
<feature type="domain" description="Ig-like" evidence="3">
    <location>
        <begin position="314"/>
        <end position="397"/>
    </location>
</feature>
<reference evidence="4" key="1">
    <citation type="submission" date="2021-02" db="EMBL/GenBank/DDBJ databases">
        <title>Comparative genomics reveals that relaxation of natural selection precedes convergent phenotypic evolution of cavefish.</title>
        <authorList>
            <person name="Peng Z."/>
        </authorList>
    </citation>
    <scope>NUCLEOTIDE SEQUENCE</scope>
    <source>
        <tissue evidence="4">Muscle</tissue>
    </source>
</reference>
<dbReference type="Proteomes" id="UP001059041">
    <property type="component" value="Linkage Group LG4"/>
</dbReference>
<dbReference type="InterPro" id="IPR007110">
    <property type="entry name" value="Ig-like_dom"/>
</dbReference>
<feature type="transmembrane region" description="Helical" evidence="2">
    <location>
        <begin position="405"/>
        <end position="431"/>
    </location>
</feature>
<dbReference type="InterPro" id="IPR003599">
    <property type="entry name" value="Ig_sub"/>
</dbReference>
<dbReference type="SMART" id="SM00409">
    <property type="entry name" value="IG"/>
    <property type="match status" value="7"/>
</dbReference>
<feature type="domain" description="Ig-like" evidence="3">
    <location>
        <begin position="719"/>
        <end position="800"/>
    </location>
</feature>
<dbReference type="EMBL" id="JAFHDT010000004">
    <property type="protein sequence ID" value="KAI7810369.1"/>
    <property type="molecule type" value="Genomic_DNA"/>
</dbReference>
<dbReference type="Gene3D" id="2.60.40.10">
    <property type="entry name" value="Immunoglobulins"/>
    <property type="match status" value="6"/>
</dbReference>
<accession>A0A9W7WY62</accession>
<keyword evidence="2" id="KW-1133">Transmembrane helix</keyword>
<protein>
    <submittedName>
        <fullName evidence="4">B-cell receptor CD22-like</fullName>
    </submittedName>
</protein>
<gene>
    <name evidence="4" type="ORF">IRJ41_000453</name>
</gene>
<dbReference type="PANTHER" id="PTHR46013:SF4">
    <property type="entry name" value="B-CELL RECEPTOR CD22-RELATED"/>
    <property type="match status" value="1"/>
</dbReference>
<feature type="domain" description="Ig-like" evidence="3">
    <location>
        <begin position="626"/>
        <end position="714"/>
    </location>
</feature>
<keyword evidence="2" id="KW-0812">Transmembrane</keyword>
<dbReference type="CDD" id="cd00096">
    <property type="entry name" value="Ig"/>
    <property type="match status" value="1"/>
</dbReference>
<feature type="region of interest" description="Disordered" evidence="1">
    <location>
        <begin position="841"/>
        <end position="899"/>
    </location>
</feature>
<evidence type="ECO:0000313" key="4">
    <source>
        <dbReference type="EMBL" id="KAI7810369.1"/>
    </source>
</evidence>